<accession>A0A232EL90</accession>
<feature type="compositionally biased region" description="Acidic residues" evidence="1">
    <location>
        <begin position="68"/>
        <end position="98"/>
    </location>
</feature>
<organism evidence="2 3">
    <name type="scientific">Trichomalopsis sarcophagae</name>
    <dbReference type="NCBI Taxonomy" id="543379"/>
    <lineage>
        <taxon>Eukaryota</taxon>
        <taxon>Metazoa</taxon>
        <taxon>Ecdysozoa</taxon>
        <taxon>Arthropoda</taxon>
        <taxon>Hexapoda</taxon>
        <taxon>Insecta</taxon>
        <taxon>Pterygota</taxon>
        <taxon>Neoptera</taxon>
        <taxon>Endopterygota</taxon>
        <taxon>Hymenoptera</taxon>
        <taxon>Apocrita</taxon>
        <taxon>Proctotrupomorpha</taxon>
        <taxon>Chalcidoidea</taxon>
        <taxon>Pteromalidae</taxon>
        <taxon>Pteromalinae</taxon>
        <taxon>Trichomalopsis</taxon>
    </lineage>
</organism>
<protein>
    <submittedName>
        <fullName evidence="2">Uncharacterized protein</fullName>
    </submittedName>
</protein>
<dbReference type="EMBL" id="NNAY01003608">
    <property type="protein sequence ID" value="OXU19115.1"/>
    <property type="molecule type" value="Genomic_DNA"/>
</dbReference>
<gene>
    <name evidence="2" type="ORF">TSAR_016365</name>
</gene>
<sequence length="110" mass="12685">MVSKDSLKHNHFDNSFCSSTSIFSLLTTPSNTNTSVESQDYEADGSDVSIQVGRGQRKIKNLSSNNDDLSDYEQEDNQPSEKDEKEEEEEISEEDEERSENRQQHRPNRR</sequence>
<comment type="caution">
    <text evidence="2">The sequence shown here is derived from an EMBL/GenBank/DDBJ whole genome shotgun (WGS) entry which is preliminary data.</text>
</comment>
<proteinExistence type="predicted"/>
<evidence type="ECO:0000256" key="1">
    <source>
        <dbReference type="SAM" id="MobiDB-lite"/>
    </source>
</evidence>
<evidence type="ECO:0000313" key="3">
    <source>
        <dbReference type="Proteomes" id="UP000215335"/>
    </source>
</evidence>
<feature type="compositionally biased region" description="Low complexity" evidence="1">
    <location>
        <begin position="25"/>
        <end position="35"/>
    </location>
</feature>
<keyword evidence="3" id="KW-1185">Reference proteome</keyword>
<feature type="region of interest" description="Disordered" evidence="1">
    <location>
        <begin position="25"/>
        <end position="110"/>
    </location>
</feature>
<dbReference type="AlphaFoldDB" id="A0A232EL90"/>
<dbReference type="Proteomes" id="UP000215335">
    <property type="component" value="Unassembled WGS sequence"/>
</dbReference>
<evidence type="ECO:0000313" key="2">
    <source>
        <dbReference type="EMBL" id="OXU19115.1"/>
    </source>
</evidence>
<reference evidence="2 3" key="1">
    <citation type="journal article" date="2017" name="Curr. Biol.">
        <title>The Evolution of Venom by Co-option of Single-Copy Genes.</title>
        <authorList>
            <person name="Martinson E.O."/>
            <person name="Mrinalini"/>
            <person name="Kelkar Y.D."/>
            <person name="Chang C.H."/>
            <person name="Werren J.H."/>
        </authorList>
    </citation>
    <scope>NUCLEOTIDE SEQUENCE [LARGE SCALE GENOMIC DNA]</scope>
    <source>
        <strain evidence="2 3">Alberta</strain>
        <tissue evidence="2">Whole body</tissue>
    </source>
</reference>
<name>A0A232EL90_9HYME</name>